<gene>
    <name evidence="1" type="ORF">ECRASSUSDP1_LOCUS28130</name>
</gene>
<comment type="caution">
    <text evidence="1">The sequence shown here is derived from an EMBL/GenBank/DDBJ whole genome shotgun (WGS) entry which is preliminary data.</text>
</comment>
<evidence type="ECO:0000313" key="2">
    <source>
        <dbReference type="Proteomes" id="UP001295684"/>
    </source>
</evidence>
<evidence type="ECO:0000313" key="1">
    <source>
        <dbReference type="EMBL" id="CAI2386509.1"/>
    </source>
</evidence>
<proteinExistence type="predicted"/>
<sequence>MGLSCRIICTFLLNLKRRPCLVIQIIGRRITRESLFERGKGNEREDWQDYGEEEDDGLVINQDLICDERSGNLDLSNRKKLEKWFITKI</sequence>
<keyword evidence="2" id="KW-1185">Reference proteome</keyword>
<protein>
    <submittedName>
        <fullName evidence="1">Uncharacterized protein</fullName>
    </submittedName>
</protein>
<accession>A0AAD2D9U6</accession>
<dbReference type="AlphaFoldDB" id="A0AAD2D9U6"/>
<reference evidence="1" key="1">
    <citation type="submission" date="2023-07" db="EMBL/GenBank/DDBJ databases">
        <authorList>
            <consortium name="AG Swart"/>
            <person name="Singh M."/>
            <person name="Singh A."/>
            <person name="Seah K."/>
            <person name="Emmerich C."/>
        </authorList>
    </citation>
    <scope>NUCLEOTIDE SEQUENCE</scope>
    <source>
        <strain evidence="1">DP1</strain>
    </source>
</reference>
<organism evidence="1 2">
    <name type="scientific">Euplotes crassus</name>
    <dbReference type="NCBI Taxonomy" id="5936"/>
    <lineage>
        <taxon>Eukaryota</taxon>
        <taxon>Sar</taxon>
        <taxon>Alveolata</taxon>
        <taxon>Ciliophora</taxon>
        <taxon>Intramacronucleata</taxon>
        <taxon>Spirotrichea</taxon>
        <taxon>Hypotrichia</taxon>
        <taxon>Euplotida</taxon>
        <taxon>Euplotidae</taxon>
        <taxon>Moneuplotes</taxon>
    </lineage>
</organism>
<dbReference type="Proteomes" id="UP001295684">
    <property type="component" value="Unassembled WGS sequence"/>
</dbReference>
<dbReference type="EMBL" id="CAMPGE010029020">
    <property type="protein sequence ID" value="CAI2386509.1"/>
    <property type="molecule type" value="Genomic_DNA"/>
</dbReference>
<name>A0AAD2D9U6_EUPCR</name>